<gene>
    <name evidence="2" type="ORF">DXX93_15105</name>
</gene>
<dbReference type="Proteomes" id="UP000256478">
    <property type="component" value="Unassembled WGS sequence"/>
</dbReference>
<dbReference type="EMBL" id="QUOU01000001">
    <property type="protein sequence ID" value="REL27753.1"/>
    <property type="molecule type" value="Genomic_DNA"/>
</dbReference>
<evidence type="ECO:0000259" key="1">
    <source>
        <dbReference type="SMART" id="SM00953"/>
    </source>
</evidence>
<dbReference type="RefSeq" id="WP_116008823.1">
    <property type="nucleotide sequence ID" value="NZ_QUOU01000001.1"/>
</dbReference>
<dbReference type="InterPro" id="IPR014914">
    <property type="entry name" value="RES_dom"/>
</dbReference>
<feature type="domain" description="RES" evidence="1">
    <location>
        <begin position="18"/>
        <end position="141"/>
    </location>
</feature>
<dbReference type="AlphaFoldDB" id="A0A3E0TTF9"/>
<proteinExistence type="predicted"/>
<dbReference type="OrthoDB" id="9789501at2"/>
<protein>
    <submittedName>
        <fullName evidence="2">RES domain-containing protein</fullName>
    </submittedName>
</protein>
<dbReference type="Pfam" id="PF08808">
    <property type="entry name" value="RES"/>
    <property type="match status" value="1"/>
</dbReference>
<organism evidence="2 3">
    <name type="scientific">Thalassotalea euphylliae</name>
    <dbReference type="NCBI Taxonomy" id="1655234"/>
    <lineage>
        <taxon>Bacteria</taxon>
        <taxon>Pseudomonadati</taxon>
        <taxon>Pseudomonadota</taxon>
        <taxon>Gammaproteobacteria</taxon>
        <taxon>Alteromonadales</taxon>
        <taxon>Colwelliaceae</taxon>
        <taxon>Thalassotalea</taxon>
    </lineage>
</organism>
<comment type="caution">
    <text evidence="2">The sequence shown here is derived from an EMBL/GenBank/DDBJ whole genome shotgun (WGS) entry which is preliminary data.</text>
</comment>
<dbReference type="SMART" id="SM00953">
    <property type="entry name" value="RES"/>
    <property type="match status" value="1"/>
</dbReference>
<reference evidence="2 3" key="1">
    <citation type="submission" date="2018-08" db="EMBL/GenBank/DDBJ databases">
        <title>Thalassotalea euphylliae genome.</title>
        <authorList>
            <person name="Summers S."/>
            <person name="Rice S.A."/>
            <person name="Freckelton M.L."/>
            <person name="Nedved B.T."/>
            <person name="Hadfield M.G."/>
        </authorList>
    </citation>
    <scope>NUCLEOTIDE SEQUENCE [LARGE SCALE GENOMIC DNA]</scope>
    <source>
        <strain evidence="2 3">H1</strain>
    </source>
</reference>
<evidence type="ECO:0000313" key="2">
    <source>
        <dbReference type="EMBL" id="REL27753.1"/>
    </source>
</evidence>
<sequence length="159" mass="17877">MNELPIYRIIKKKWVENAFDGEGARRFGGRWNSKGQGCVYVASSESLALLELLVHFHAKTVLSNYAVIKSYLDKEHVMTLGVLPENWRSEPAPPQTARVGDQWLASEQSLALMVPSVIVLREFNYLLNPAHPAMQSIIDSAQTLNLSIDPRLVETKTSR</sequence>
<evidence type="ECO:0000313" key="3">
    <source>
        <dbReference type="Proteomes" id="UP000256478"/>
    </source>
</evidence>
<accession>A0A3E0TTF9</accession>
<name>A0A3E0TTF9_9GAMM</name>